<name>W6URS0_ECHGR</name>
<proteinExistence type="predicted"/>
<comment type="caution">
    <text evidence="1">The sequence shown here is derived from an EMBL/GenBank/DDBJ whole genome shotgun (WGS) entry which is preliminary data.</text>
</comment>
<dbReference type="KEGG" id="egl:EGR_09079"/>
<organism evidence="1 2">
    <name type="scientific">Echinococcus granulosus</name>
    <name type="common">Hydatid tapeworm</name>
    <dbReference type="NCBI Taxonomy" id="6210"/>
    <lineage>
        <taxon>Eukaryota</taxon>
        <taxon>Metazoa</taxon>
        <taxon>Spiralia</taxon>
        <taxon>Lophotrochozoa</taxon>
        <taxon>Platyhelminthes</taxon>
        <taxon>Cestoda</taxon>
        <taxon>Eucestoda</taxon>
        <taxon>Cyclophyllidea</taxon>
        <taxon>Taeniidae</taxon>
        <taxon>Echinococcus</taxon>
        <taxon>Echinococcus granulosus group</taxon>
    </lineage>
</organism>
<evidence type="ECO:0000313" key="1">
    <source>
        <dbReference type="EMBL" id="EUB56089.1"/>
    </source>
</evidence>
<dbReference type="EMBL" id="APAU02000130">
    <property type="protein sequence ID" value="EUB56089.1"/>
    <property type="molecule type" value="Genomic_DNA"/>
</dbReference>
<evidence type="ECO:0000313" key="2">
    <source>
        <dbReference type="Proteomes" id="UP000019149"/>
    </source>
</evidence>
<dbReference type="Proteomes" id="UP000019149">
    <property type="component" value="Unassembled WGS sequence"/>
</dbReference>
<accession>W6URS0</accession>
<dbReference type="GeneID" id="36344794"/>
<dbReference type="RefSeq" id="XP_024347285.1">
    <property type="nucleotide sequence ID" value="XM_024498328.1"/>
</dbReference>
<sequence length="208" mass="24176">MELKLLCARIIKRTVGEQYVIFNVKLNKVLPNIVVCELTTADSHQLLQSPSHHSQFLIFEFTSHRHHSYLVNEHWQLQSFLITFNLPPSHFYFTRQVKQLENFYPQKLIVIGDLKAKWKVVEGWIVGMDVLQTSISITTLIADVFVNREDMLKRKDVTFIKCLSFHLSVTAEFRSVSGHTVTWCKMSRPLHAKFAGPRLAAFCLFSHF</sequence>
<gene>
    <name evidence="1" type="ORF">EGR_09079</name>
</gene>
<reference evidence="1 2" key="1">
    <citation type="journal article" date="2013" name="Nat. Genet.">
        <title>The genome of the hydatid tapeworm Echinococcus granulosus.</title>
        <authorList>
            <person name="Zheng H."/>
            <person name="Zhang W."/>
            <person name="Zhang L."/>
            <person name="Zhang Z."/>
            <person name="Li J."/>
            <person name="Lu G."/>
            <person name="Zhu Y."/>
            <person name="Wang Y."/>
            <person name="Huang Y."/>
            <person name="Liu J."/>
            <person name="Kang H."/>
            <person name="Chen J."/>
            <person name="Wang L."/>
            <person name="Chen A."/>
            <person name="Yu S."/>
            <person name="Gao Z."/>
            <person name="Jin L."/>
            <person name="Gu W."/>
            <person name="Wang Z."/>
            <person name="Zhao L."/>
            <person name="Shi B."/>
            <person name="Wen H."/>
            <person name="Lin R."/>
            <person name="Jones M.K."/>
            <person name="Brejova B."/>
            <person name="Vinar T."/>
            <person name="Zhao G."/>
            <person name="McManus D.P."/>
            <person name="Chen Z."/>
            <person name="Zhou Y."/>
            <person name="Wang S."/>
        </authorList>
    </citation>
    <scope>NUCLEOTIDE SEQUENCE [LARGE SCALE GENOMIC DNA]</scope>
</reference>
<protein>
    <submittedName>
        <fullName evidence="1">Uncharacterized protein</fullName>
    </submittedName>
</protein>
<dbReference type="AlphaFoldDB" id="W6URS0"/>
<keyword evidence="2" id="KW-1185">Reference proteome</keyword>
<dbReference type="CTD" id="36344794"/>